<organism evidence="2 3">
    <name type="scientific">Paraburkholderia ferrariae</name>
    <dbReference type="NCBI Taxonomy" id="386056"/>
    <lineage>
        <taxon>Bacteria</taxon>
        <taxon>Pseudomonadati</taxon>
        <taxon>Pseudomonadota</taxon>
        <taxon>Betaproteobacteria</taxon>
        <taxon>Burkholderiales</taxon>
        <taxon>Burkholderiaceae</taxon>
        <taxon>Paraburkholderia</taxon>
    </lineage>
</organism>
<reference evidence="2 3" key="1">
    <citation type="submission" date="2024-01" db="EMBL/GenBank/DDBJ databases">
        <title>The diversity of rhizobia nodulating Mimosa spp. in eleven states of Brazil covering several biomes is determined by host plant, location, and edaphic factors.</title>
        <authorList>
            <person name="Rouws L."/>
            <person name="Barauna A."/>
            <person name="Beukes C."/>
            <person name="De Faria S.M."/>
            <person name="Gross E."/>
            <person name="Dos Reis Junior F.B."/>
            <person name="Simon M."/>
            <person name="Maluk M."/>
            <person name="Odee D.W."/>
            <person name="Kenicer G."/>
            <person name="Young J.P.W."/>
            <person name="Reis V.M."/>
            <person name="Zilli J."/>
            <person name="James E.K."/>
        </authorList>
    </citation>
    <scope>NUCLEOTIDE SEQUENCE [LARGE SCALE GENOMIC DNA]</scope>
    <source>
        <strain evidence="2 3">JPY167</strain>
    </source>
</reference>
<name>A0ABU9RL27_9BURK</name>
<sequence length="54" mass="5924">MTRGATDLMTQACAEFSKEIRHRCRTMVSPRAAALATARTRKTTGAAAKSRVER</sequence>
<accession>A0ABU9RL27</accession>
<evidence type="ECO:0000256" key="1">
    <source>
        <dbReference type="SAM" id="MobiDB-lite"/>
    </source>
</evidence>
<dbReference type="Proteomes" id="UP001489897">
    <property type="component" value="Unassembled WGS sequence"/>
</dbReference>
<protein>
    <submittedName>
        <fullName evidence="2">Uncharacterized protein</fullName>
    </submittedName>
</protein>
<evidence type="ECO:0000313" key="3">
    <source>
        <dbReference type="Proteomes" id="UP001489897"/>
    </source>
</evidence>
<gene>
    <name evidence="2" type="ORF">VSR73_06850</name>
</gene>
<dbReference type="EMBL" id="JAYMRV010000002">
    <property type="protein sequence ID" value="MEM5420779.1"/>
    <property type="molecule type" value="Genomic_DNA"/>
</dbReference>
<feature type="region of interest" description="Disordered" evidence="1">
    <location>
        <begin position="35"/>
        <end position="54"/>
    </location>
</feature>
<keyword evidence="3" id="KW-1185">Reference proteome</keyword>
<proteinExistence type="predicted"/>
<comment type="caution">
    <text evidence="2">The sequence shown here is derived from an EMBL/GenBank/DDBJ whole genome shotgun (WGS) entry which is preliminary data.</text>
</comment>
<dbReference type="RefSeq" id="WP_342946252.1">
    <property type="nucleotide sequence ID" value="NZ_JAYMRV010000002.1"/>
</dbReference>
<evidence type="ECO:0000313" key="2">
    <source>
        <dbReference type="EMBL" id="MEM5420779.1"/>
    </source>
</evidence>